<dbReference type="PROSITE" id="PS50801">
    <property type="entry name" value="STAS"/>
    <property type="match status" value="1"/>
</dbReference>
<dbReference type="PANTHER" id="PTHR33495">
    <property type="entry name" value="ANTI-SIGMA FACTOR ANTAGONIST TM_1081-RELATED-RELATED"/>
    <property type="match status" value="1"/>
</dbReference>
<accession>A0A2C6MBW3</accession>
<dbReference type="Gene3D" id="3.30.750.24">
    <property type="entry name" value="STAS domain"/>
    <property type="match status" value="1"/>
</dbReference>
<organism evidence="4 5">
    <name type="scientific">Desulforamulus profundi</name>
    <dbReference type="NCBI Taxonomy" id="1383067"/>
    <lineage>
        <taxon>Bacteria</taxon>
        <taxon>Bacillati</taxon>
        <taxon>Bacillota</taxon>
        <taxon>Clostridia</taxon>
        <taxon>Eubacteriales</taxon>
        <taxon>Peptococcaceae</taxon>
        <taxon>Desulforamulus</taxon>
    </lineage>
</organism>
<dbReference type="InterPro" id="IPR036513">
    <property type="entry name" value="STAS_dom_sf"/>
</dbReference>
<dbReference type="InterPro" id="IPR003658">
    <property type="entry name" value="Anti-sigma_ant"/>
</dbReference>
<evidence type="ECO:0000259" key="3">
    <source>
        <dbReference type="PROSITE" id="PS50801"/>
    </source>
</evidence>
<proteinExistence type="inferred from homology"/>
<evidence type="ECO:0000313" key="5">
    <source>
        <dbReference type="Proteomes" id="UP000222564"/>
    </source>
</evidence>
<dbReference type="NCBIfam" id="TIGR00377">
    <property type="entry name" value="ant_ant_sig"/>
    <property type="match status" value="1"/>
</dbReference>
<sequence length="106" mass="11638">MLKVEVNAVPGIRRVVLNGELDMVTVALLQEVVKKEDEHTLELDLSGVSFVDSTGLKGLLDINNNWQQRGGQVLILQPQPDVAEVMRLVGLDKLLPQIGALDGEER</sequence>
<dbReference type="RefSeq" id="WP_099082782.1">
    <property type="nucleotide sequence ID" value="NZ_AWQQ01000046.1"/>
</dbReference>
<dbReference type="OrthoDB" id="9796601at2"/>
<dbReference type="Pfam" id="PF01740">
    <property type="entry name" value="STAS"/>
    <property type="match status" value="1"/>
</dbReference>
<dbReference type="GO" id="GO:0043856">
    <property type="term" value="F:anti-sigma factor antagonist activity"/>
    <property type="evidence" value="ECO:0007669"/>
    <property type="project" value="InterPro"/>
</dbReference>
<feature type="domain" description="STAS" evidence="3">
    <location>
        <begin position="2"/>
        <end position="106"/>
    </location>
</feature>
<protein>
    <recommendedName>
        <fullName evidence="2">Anti-sigma factor antagonist</fullName>
    </recommendedName>
</protein>
<dbReference type="EMBL" id="AWQQ01000046">
    <property type="protein sequence ID" value="PHJ38709.1"/>
    <property type="molecule type" value="Genomic_DNA"/>
</dbReference>
<reference evidence="4 5" key="1">
    <citation type="submission" date="2013-09" db="EMBL/GenBank/DDBJ databases">
        <title>Biodegradation of hydrocarbons in the deep terrestrial subsurface : characterization of a microbial consortium composed of two Desulfotomaculum species originating from a deep geological formation.</title>
        <authorList>
            <person name="Aullo T."/>
            <person name="Berlendis S."/>
            <person name="Lascourreges J.-F."/>
            <person name="Dessort D."/>
            <person name="Saint-Laurent S."/>
            <person name="Schraauwers B."/>
            <person name="Mas J."/>
            <person name="Magot M."/>
            <person name="Ranchou-Peyruse A."/>
        </authorList>
    </citation>
    <scope>NUCLEOTIDE SEQUENCE [LARGE SCALE GENOMIC DNA]</scope>
    <source>
        <strain evidence="4 5">Bs107</strain>
    </source>
</reference>
<evidence type="ECO:0000256" key="2">
    <source>
        <dbReference type="RuleBase" id="RU003749"/>
    </source>
</evidence>
<comment type="similarity">
    <text evidence="1 2">Belongs to the anti-sigma-factor antagonist family.</text>
</comment>
<gene>
    <name evidence="4" type="ORF">P378_08265</name>
</gene>
<dbReference type="SUPFAM" id="SSF52091">
    <property type="entry name" value="SpoIIaa-like"/>
    <property type="match status" value="1"/>
</dbReference>
<dbReference type="InterPro" id="IPR002645">
    <property type="entry name" value="STAS_dom"/>
</dbReference>
<dbReference type="PANTHER" id="PTHR33495:SF2">
    <property type="entry name" value="ANTI-SIGMA FACTOR ANTAGONIST TM_1081-RELATED"/>
    <property type="match status" value="1"/>
</dbReference>
<dbReference type="AlphaFoldDB" id="A0A2C6MBW3"/>
<comment type="caution">
    <text evidence="4">The sequence shown here is derived from an EMBL/GenBank/DDBJ whole genome shotgun (WGS) entry which is preliminary data.</text>
</comment>
<dbReference type="CDD" id="cd07043">
    <property type="entry name" value="STAS_anti-anti-sigma_factors"/>
    <property type="match status" value="1"/>
</dbReference>
<dbReference type="Proteomes" id="UP000222564">
    <property type="component" value="Unassembled WGS sequence"/>
</dbReference>
<evidence type="ECO:0000313" key="4">
    <source>
        <dbReference type="EMBL" id="PHJ38709.1"/>
    </source>
</evidence>
<evidence type="ECO:0000256" key="1">
    <source>
        <dbReference type="ARBA" id="ARBA00009013"/>
    </source>
</evidence>
<keyword evidence="5" id="KW-1185">Reference proteome</keyword>
<name>A0A2C6MBW3_9FIRM</name>